<dbReference type="InterPro" id="IPR017587">
    <property type="entry name" value="YqeC"/>
</dbReference>
<dbReference type="NCBIfam" id="TIGR03172">
    <property type="entry name" value="selenium cofactor biosynthesis protein YqeC"/>
    <property type="match status" value="1"/>
</dbReference>
<proteinExistence type="predicted"/>
<evidence type="ECO:0000313" key="1">
    <source>
        <dbReference type="EMBL" id="CAA9452593.1"/>
    </source>
</evidence>
<name>A0A6J4QR55_9ACTN</name>
<gene>
    <name evidence="1" type="ORF">AVDCRST_MAG80-2458</name>
</gene>
<accession>A0A6J4QR55</accession>
<protein>
    <recommendedName>
        <fullName evidence="2">Selenium-dependent hydroxylase accessory protein YqeC</fullName>
    </recommendedName>
</protein>
<organism evidence="1">
    <name type="scientific">uncultured Rubrobacteraceae bacterium</name>
    <dbReference type="NCBI Taxonomy" id="349277"/>
    <lineage>
        <taxon>Bacteria</taxon>
        <taxon>Bacillati</taxon>
        <taxon>Actinomycetota</taxon>
        <taxon>Rubrobacteria</taxon>
        <taxon>Rubrobacterales</taxon>
        <taxon>Rubrobacteraceae</taxon>
        <taxon>environmental samples</taxon>
    </lineage>
</organism>
<sequence length="241" mass="24683">MGIARGDIVAFVGAGGKSGAILQTAGELGEAGVPVLVAPTTKMFVSEVDRVGPIVTSEDGDGLRSKAAEALAGQGAVVAGSGILSKKRVGGVDPAWVPRLAPDNGVTLVEADGSRRRPLKGTAAHEPLLPHGATLVVVVGGVRALGEPLSEEQVHRPEVFSELTGIGPGHTIDASAFARSLLAGLRNTPKNARQAALLTDVEPGRSMSDASVVAHGLWRRGVNKVVLSSLPNQMPGRVWTL</sequence>
<dbReference type="AlphaFoldDB" id="A0A6J4QR55"/>
<evidence type="ECO:0008006" key="2">
    <source>
        <dbReference type="Google" id="ProtNLM"/>
    </source>
</evidence>
<reference evidence="1" key="1">
    <citation type="submission" date="2020-02" db="EMBL/GenBank/DDBJ databases">
        <authorList>
            <person name="Meier V. D."/>
        </authorList>
    </citation>
    <scope>NUCLEOTIDE SEQUENCE</scope>
    <source>
        <strain evidence="1">AVDCRST_MAG80</strain>
    </source>
</reference>
<dbReference type="Pfam" id="PF19842">
    <property type="entry name" value="YqeC"/>
    <property type="match status" value="1"/>
</dbReference>
<dbReference type="EMBL" id="CADCVC010000218">
    <property type="protein sequence ID" value="CAA9452593.1"/>
    <property type="molecule type" value="Genomic_DNA"/>
</dbReference>